<dbReference type="PROSITE" id="PS51406">
    <property type="entry name" value="FIBRINOGEN_C_2"/>
    <property type="match status" value="1"/>
</dbReference>
<sequence length="341" mass="38476">MLMFARFSLFCKVLCAVGLCDIINATSVQEYFQNEGEILYDDINGTLSSVYLTERITKTKCAAKCLDDLLCNAIELCTTPSGLECRLSRGWKNTGGVLSGAICNRFQIVDKCEGEEYVDRRNGLCVYGDLCETCDCISTYTQKSGVYRIFIAGDPKHVYCSFEGNLVWTVLQRRKDGSENFYRNWSDYEFGFGSPSSEVWLGNKYIHQLTADGHTILRIELEDHSGNKRYAEYSSFTVADLNDNYRIHVSGYTGNAGDSFAGTCSICNNGMPFTTYDRDNDNFPNFQCAVWAKGGWWHNACQKSNLNGKYGDDGYGQGVNWEDWLTLSYSLKASTMKVRRQ</sequence>
<evidence type="ECO:0000259" key="2">
    <source>
        <dbReference type="PROSITE" id="PS51406"/>
    </source>
</evidence>
<protein>
    <submittedName>
        <fullName evidence="4">Fibrinogen-like protein 1 isoform X1</fullName>
    </submittedName>
</protein>
<dbReference type="InterPro" id="IPR050373">
    <property type="entry name" value="Fibrinogen_C-term_domain"/>
</dbReference>
<dbReference type="AlphaFoldDB" id="A0A8B8BFL7"/>
<dbReference type="CDD" id="cd00087">
    <property type="entry name" value="FReD"/>
    <property type="match status" value="1"/>
</dbReference>
<keyword evidence="3" id="KW-1185">Reference proteome</keyword>
<proteinExistence type="predicted"/>
<dbReference type="RefSeq" id="XP_022302028.1">
    <property type="nucleotide sequence ID" value="XM_022446320.1"/>
</dbReference>
<gene>
    <name evidence="4" type="primary">LOC111110017</name>
</gene>
<dbReference type="Gene3D" id="3.90.215.10">
    <property type="entry name" value="Gamma Fibrinogen, chain A, domain 1"/>
    <property type="match status" value="1"/>
</dbReference>
<dbReference type="Proteomes" id="UP000694844">
    <property type="component" value="Chromosome 8"/>
</dbReference>
<dbReference type="GO" id="GO:0005615">
    <property type="term" value="C:extracellular space"/>
    <property type="evidence" value="ECO:0007669"/>
    <property type="project" value="TreeGrafter"/>
</dbReference>
<organism evidence="3 4">
    <name type="scientific">Crassostrea virginica</name>
    <name type="common">Eastern oyster</name>
    <dbReference type="NCBI Taxonomy" id="6565"/>
    <lineage>
        <taxon>Eukaryota</taxon>
        <taxon>Metazoa</taxon>
        <taxon>Spiralia</taxon>
        <taxon>Lophotrochozoa</taxon>
        <taxon>Mollusca</taxon>
        <taxon>Bivalvia</taxon>
        <taxon>Autobranchia</taxon>
        <taxon>Pteriomorphia</taxon>
        <taxon>Ostreida</taxon>
        <taxon>Ostreoidea</taxon>
        <taxon>Ostreidae</taxon>
        <taxon>Crassostrea</taxon>
    </lineage>
</organism>
<feature type="domain" description="Fibrinogen C-terminal" evidence="2">
    <location>
        <begin position="125"/>
        <end position="341"/>
    </location>
</feature>
<evidence type="ECO:0000313" key="3">
    <source>
        <dbReference type="Proteomes" id="UP000694844"/>
    </source>
</evidence>
<keyword evidence="1" id="KW-0732">Signal</keyword>
<dbReference type="PANTHER" id="PTHR19143">
    <property type="entry name" value="FIBRINOGEN/TENASCIN/ANGIOPOEITIN"/>
    <property type="match status" value="1"/>
</dbReference>
<dbReference type="KEGG" id="cvn:111110017"/>
<name>A0A8B8BFL7_CRAVI</name>
<dbReference type="PANTHER" id="PTHR19143:SF327">
    <property type="entry name" value="FI21813P1-RELATED"/>
    <property type="match status" value="1"/>
</dbReference>
<dbReference type="SMART" id="SM00186">
    <property type="entry name" value="FBG"/>
    <property type="match status" value="1"/>
</dbReference>
<dbReference type="InterPro" id="IPR002181">
    <property type="entry name" value="Fibrinogen_a/b/g_C_dom"/>
</dbReference>
<dbReference type="SUPFAM" id="SSF56496">
    <property type="entry name" value="Fibrinogen C-terminal domain-like"/>
    <property type="match status" value="1"/>
</dbReference>
<accession>A0A8B8BFL7</accession>
<dbReference type="OrthoDB" id="6115977at2759"/>
<dbReference type="InterPro" id="IPR036056">
    <property type="entry name" value="Fibrinogen-like_C"/>
</dbReference>
<dbReference type="Pfam" id="PF00147">
    <property type="entry name" value="Fibrinogen_C"/>
    <property type="match status" value="1"/>
</dbReference>
<evidence type="ECO:0000256" key="1">
    <source>
        <dbReference type="SAM" id="SignalP"/>
    </source>
</evidence>
<reference evidence="4" key="1">
    <citation type="submission" date="2025-08" db="UniProtKB">
        <authorList>
            <consortium name="RefSeq"/>
        </authorList>
    </citation>
    <scope>IDENTIFICATION</scope>
    <source>
        <tissue evidence="4">Whole sample</tissue>
    </source>
</reference>
<evidence type="ECO:0000313" key="4">
    <source>
        <dbReference type="RefSeq" id="XP_022302028.1"/>
    </source>
</evidence>
<feature type="signal peptide" evidence="1">
    <location>
        <begin position="1"/>
        <end position="25"/>
    </location>
</feature>
<feature type="chain" id="PRO_5034972869" evidence="1">
    <location>
        <begin position="26"/>
        <end position="341"/>
    </location>
</feature>
<dbReference type="InterPro" id="IPR014716">
    <property type="entry name" value="Fibrinogen_a/b/g_C_1"/>
</dbReference>
<dbReference type="GeneID" id="111110017"/>